<reference evidence="1" key="2">
    <citation type="journal article" date="2015" name="Data Brief">
        <title>Shoot transcriptome of the giant reed, Arundo donax.</title>
        <authorList>
            <person name="Barrero R.A."/>
            <person name="Guerrero F.D."/>
            <person name="Moolhuijzen P."/>
            <person name="Goolsby J.A."/>
            <person name="Tidwell J."/>
            <person name="Bellgard S.E."/>
            <person name="Bellgard M.I."/>
        </authorList>
    </citation>
    <scope>NUCLEOTIDE SEQUENCE</scope>
    <source>
        <tissue evidence="1">Shoot tissue taken approximately 20 cm above the soil surface</tissue>
    </source>
</reference>
<dbReference type="AlphaFoldDB" id="A0A0A8XUN7"/>
<organism evidence="1">
    <name type="scientific">Arundo donax</name>
    <name type="common">Giant reed</name>
    <name type="synonym">Donax arundinaceus</name>
    <dbReference type="NCBI Taxonomy" id="35708"/>
    <lineage>
        <taxon>Eukaryota</taxon>
        <taxon>Viridiplantae</taxon>
        <taxon>Streptophyta</taxon>
        <taxon>Embryophyta</taxon>
        <taxon>Tracheophyta</taxon>
        <taxon>Spermatophyta</taxon>
        <taxon>Magnoliopsida</taxon>
        <taxon>Liliopsida</taxon>
        <taxon>Poales</taxon>
        <taxon>Poaceae</taxon>
        <taxon>PACMAD clade</taxon>
        <taxon>Arundinoideae</taxon>
        <taxon>Arundineae</taxon>
        <taxon>Arundo</taxon>
    </lineage>
</organism>
<reference evidence="1" key="1">
    <citation type="submission" date="2014-09" db="EMBL/GenBank/DDBJ databases">
        <authorList>
            <person name="Magalhaes I.L.F."/>
            <person name="Oliveira U."/>
            <person name="Santos F.R."/>
            <person name="Vidigal T.H.D.A."/>
            <person name="Brescovit A.D."/>
            <person name="Santos A.J."/>
        </authorList>
    </citation>
    <scope>NUCLEOTIDE SEQUENCE</scope>
    <source>
        <tissue evidence="1">Shoot tissue taken approximately 20 cm above the soil surface</tissue>
    </source>
</reference>
<proteinExistence type="predicted"/>
<accession>A0A0A8XUN7</accession>
<protein>
    <submittedName>
        <fullName evidence="1">Uncharacterized protein</fullName>
    </submittedName>
</protein>
<sequence length="45" mass="5225">MDTKFILWLWKETELRLEIIFVTWRRAPGGEKEAAAAVARECAMS</sequence>
<dbReference type="EMBL" id="GBRH01282468">
    <property type="protein sequence ID" value="JAD15427.1"/>
    <property type="molecule type" value="Transcribed_RNA"/>
</dbReference>
<name>A0A0A8XUN7_ARUDO</name>
<evidence type="ECO:0000313" key="1">
    <source>
        <dbReference type="EMBL" id="JAD15427.1"/>
    </source>
</evidence>